<keyword evidence="5 9" id="KW-0812">Transmembrane</keyword>
<reference evidence="12" key="1">
    <citation type="submission" date="2025-08" db="UniProtKB">
        <authorList>
            <consortium name="RefSeq"/>
        </authorList>
    </citation>
    <scope>IDENTIFICATION</scope>
    <source>
        <tissue evidence="12">Whole organism</tissue>
    </source>
</reference>
<dbReference type="OrthoDB" id="5964776at2759"/>
<dbReference type="AlphaFoldDB" id="A0A979FXM3"/>
<feature type="transmembrane region" description="Helical" evidence="9">
    <location>
        <begin position="48"/>
        <end position="69"/>
    </location>
</feature>
<comment type="function">
    <text evidence="1">Receptor for thyrotropin-releasing hormone (TRH). Upon ligand binding, this G-protein-coupled receptor triggers activation of the phosphatidylinositol (IP3)-calcium-protein kinase C (PKC) pathway.</text>
</comment>
<evidence type="ECO:0000256" key="4">
    <source>
        <dbReference type="ARBA" id="ARBA00018873"/>
    </source>
</evidence>
<feature type="transmembrane region" description="Helical" evidence="9">
    <location>
        <begin position="419"/>
        <end position="442"/>
    </location>
</feature>
<evidence type="ECO:0000313" key="12">
    <source>
        <dbReference type="RefSeq" id="XP_047740904.1"/>
    </source>
</evidence>
<dbReference type="Pfam" id="PF00001">
    <property type="entry name" value="7tm_1"/>
    <property type="match status" value="1"/>
</dbReference>
<comment type="subcellular location">
    <subcellularLocation>
        <location evidence="2">Membrane</location>
    </subcellularLocation>
</comment>
<dbReference type="SUPFAM" id="SSF81321">
    <property type="entry name" value="Family A G protein-coupled receptor-like"/>
    <property type="match status" value="1"/>
</dbReference>
<dbReference type="InterPro" id="IPR017452">
    <property type="entry name" value="GPCR_Rhodpsn_7TM"/>
</dbReference>
<accession>A0A979FXM3</accession>
<gene>
    <name evidence="12" type="primary">LOC125179319</name>
</gene>
<dbReference type="InterPro" id="IPR002120">
    <property type="entry name" value="TRH_rcpt_1"/>
</dbReference>
<dbReference type="RefSeq" id="XP_047740904.1">
    <property type="nucleotide sequence ID" value="XM_047884948.1"/>
</dbReference>
<keyword evidence="11" id="KW-1185">Reference proteome</keyword>
<dbReference type="GeneID" id="125179319"/>
<dbReference type="InterPro" id="IPR000276">
    <property type="entry name" value="GPCR_Rhodpsn"/>
</dbReference>
<dbReference type="PRINTS" id="PR00237">
    <property type="entry name" value="GPCRRHODOPSN"/>
</dbReference>
<evidence type="ECO:0000256" key="8">
    <source>
        <dbReference type="ARBA" id="ARBA00032251"/>
    </source>
</evidence>
<evidence type="ECO:0000256" key="1">
    <source>
        <dbReference type="ARBA" id="ARBA00004100"/>
    </source>
</evidence>
<keyword evidence="7 9" id="KW-0472">Membrane</keyword>
<name>A0A979FXM3_HYAAZ</name>
<organism evidence="11 12">
    <name type="scientific">Hyalella azteca</name>
    <name type="common">Amphipod</name>
    <dbReference type="NCBI Taxonomy" id="294128"/>
    <lineage>
        <taxon>Eukaryota</taxon>
        <taxon>Metazoa</taxon>
        <taxon>Ecdysozoa</taxon>
        <taxon>Arthropoda</taxon>
        <taxon>Crustacea</taxon>
        <taxon>Multicrustacea</taxon>
        <taxon>Malacostraca</taxon>
        <taxon>Eumalacostraca</taxon>
        <taxon>Peracarida</taxon>
        <taxon>Amphipoda</taxon>
        <taxon>Senticaudata</taxon>
        <taxon>Talitrida</taxon>
        <taxon>Talitroidea</taxon>
        <taxon>Hyalellidae</taxon>
        <taxon>Hyalella</taxon>
    </lineage>
</organism>
<evidence type="ECO:0000256" key="7">
    <source>
        <dbReference type="ARBA" id="ARBA00023136"/>
    </source>
</evidence>
<evidence type="ECO:0000313" key="11">
    <source>
        <dbReference type="Proteomes" id="UP000694843"/>
    </source>
</evidence>
<keyword evidence="6 9" id="KW-1133">Transmembrane helix</keyword>
<evidence type="ECO:0000259" key="10">
    <source>
        <dbReference type="PROSITE" id="PS50262"/>
    </source>
</evidence>
<dbReference type="GO" id="GO:0016020">
    <property type="term" value="C:membrane"/>
    <property type="evidence" value="ECO:0007669"/>
    <property type="project" value="UniProtKB-SubCell"/>
</dbReference>
<dbReference type="OMA" id="LWGATER"/>
<dbReference type="Proteomes" id="UP000694843">
    <property type="component" value="Unplaced"/>
</dbReference>
<sequence>MVLVWAFSALYSCPRLLYFEVAEYPVEGGKEAMCILRRDLFDTKIWDVVSLILLFLLPLLLLTILYLRIAHVLCASSKLLAQVSYSETGKFIRTSPRPSASETGRGCFCSTKQEFLSTISVTNGKRGSQGNSNVENCPAFSPALLNAVNNTAPAKSKRFQGFKLAKRWKKSTSKQLEHHQNKLCSFCEEKNFHVQNRHNPCTADACIQKVIIQENSASYSSVTETDMSHHRKSEHIHCHTTAQIPSYIEDNFHKLEIPINDEISHCSLQEEIFLDSPLAAGVLKPRSQQSIPSAFESRCARTAQTDQRMRKMIPSDRLSVRGHCDHLDENEFRAQHLHNEMQDRVNSYGSNASRQREQLRRTAVVMRPSPVVLKARRKVVHMLVLVVVSFAIFSLPFHARKMMQYFLPSYNHTSNFSMLFTPVTCLIMFAHSAVNPILYTCLSRKFRASLRDLFKCRLTRRSSAGVPRQLCNSKPLLARLNSDGRVSLQLH</sequence>
<evidence type="ECO:0000256" key="9">
    <source>
        <dbReference type="SAM" id="Phobius"/>
    </source>
</evidence>
<comment type="similarity">
    <text evidence="3">Belongs to the G-protein coupled receptor 1 family.</text>
</comment>
<feature type="domain" description="G-protein coupled receptors family 1 profile" evidence="10">
    <location>
        <begin position="1"/>
        <end position="439"/>
    </location>
</feature>
<proteinExistence type="inferred from homology"/>
<feature type="transmembrane region" description="Helical" evidence="9">
    <location>
        <begin position="379"/>
        <end position="399"/>
    </location>
</feature>
<evidence type="ECO:0000256" key="6">
    <source>
        <dbReference type="ARBA" id="ARBA00022989"/>
    </source>
</evidence>
<dbReference type="PANTHER" id="PTHR46061">
    <property type="entry name" value="THYROTROPIN-RELEASING HORMONE RECEPTOR"/>
    <property type="match status" value="1"/>
</dbReference>
<dbReference type="GO" id="GO:0004997">
    <property type="term" value="F:thyrotropin-releasing hormone receptor activity"/>
    <property type="evidence" value="ECO:0007669"/>
    <property type="project" value="InterPro"/>
</dbReference>
<dbReference type="PANTHER" id="PTHR46061:SF3">
    <property type="entry name" value="THYROTROPIN-RELEASING HORMONE RECEPTOR"/>
    <property type="match status" value="1"/>
</dbReference>
<evidence type="ECO:0000256" key="3">
    <source>
        <dbReference type="ARBA" id="ARBA00010663"/>
    </source>
</evidence>
<evidence type="ECO:0000256" key="2">
    <source>
        <dbReference type="ARBA" id="ARBA00004370"/>
    </source>
</evidence>
<evidence type="ECO:0000256" key="5">
    <source>
        <dbReference type="ARBA" id="ARBA00022692"/>
    </source>
</evidence>
<dbReference type="PROSITE" id="PS50262">
    <property type="entry name" value="G_PROTEIN_RECEP_F1_2"/>
    <property type="match status" value="1"/>
</dbReference>
<dbReference type="Gene3D" id="1.20.1070.10">
    <property type="entry name" value="Rhodopsin 7-helix transmembrane proteins"/>
    <property type="match status" value="2"/>
</dbReference>
<protein>
    <recommendedName>
        <fullName evidence="4">Thyrotropin-releasing hormone receptor</fullName>
    </recommendedName>
    <alternativeName>
        <fullName evidence="8">Thyroliberin receptor</fullName>
    </alternativeName>
</protein>
<dbReference type="KEGG" id="hazt:125179319"/>